<dbReference type="KEGG" id="nsl:BOX37_26345"/>
<sequence>MLLVAVLLALAGCSSTTQGRPVPVPAPDYPGYLPDKARQTLAYLDTLRPLDICGYLDRAAVETLGPVSYIGADGEYESCTARYPKNTARHGISKVEVSIGTTPSPGWGTKIDVAGTTVAYNNAGGEFCTASTHFDERQLISWVVFSAVLSKPVDLCAEAVDVATASIPLLKTRPLRIGSTAGNVDTKLARLDSCAAIPAFVAPDQAHKAAVLTYVPWGCGWMADYYKSGSRIAIGYLHAEDTLIAPNSSGEITTEIGGFPARVIPSSMRRYPGHCQLWIGVDAVRPDTEKRRREYDSTARMIELIRISLEQGGCELATQIGTELVRLYKLLP</sequence>
<evidence type="ECO:0008006" key="4">
    <source>
        <dbReference type="Google" id="ProtNLM"/>
    </source>
</evidence>
<accession>A0A1J0VXT4</accession>
<evidence type="ECO:0000256" key="1">
    <source>
        <dbReference type="SAM" id="SignalP"/>
    </source>
</evidence>
<dbReference type="EMBL" id="CP018082">
    <property type="protein sequence ID" value="APE36868.1"/>
    <property type="molecule type" value="Genomic_DNA"/>
</dbReference>
<protein>
    <recommendedName>
        <fullName evidence="4">DUF3558 domain-containing protein</fullName>
    </recommendedName>
</protein>
<dbReference type="InterPro" id="IPR024520">
    <property type="entry name" value="DUF3558"/>
</dbReference>
<dbReference type="Pfam" id="PF12079">
    <property type="entry name" value="DUF3558"/>
    <property type="match status" value="1"/>
</dbReference>
<keyword evidence="3" id="KW-1185">Reference proteome</keyword>
<feature type="signal peptide" evidence="1">
    <location>
        <begin position="1"/>
        <end position="19"/>
    </location>
</feature>
<evidence type="ECO:0000313" key="2">
    <source>
        <dbReference type="EMBL" id="APE36868.1"/>
    </source>
</evidence>
<dbReference type="AlphaFoldDB" id="A0A1J0VXT4"/>
<name>A0A1J0VXT4_9NOCA</name>
<dbReference type="Proteomes" id="UP000183810">
    <property type="component" value="Chromosome"/>
</dbReference>
<evidence type="ECO:0000313" key="3">
    <source>
        <dbReference type="Proteomes" id="UP000183810"/>
    </source>
</evidence>
<proteinExistence type="predicted"/>
<feature type="chain" id="PRO_5009616640" description="DUF3558 domain-containing protein" evidence="1">
    <location>
        <begin position="20"/>
        <end position="332"/>
    </location>
</feature>
<organism evidence="2 3">
    <name type="scientific">Nocardia mangyaensis</name>
    <dbReference type="NCBI Taxonomy" id="2213200"/>
    <lineage>
        <taxon>Bacteria</taxon>
        <taxon>Bacillati</taxon>
        <taxon>Actinomycetota</taxon>
        <taxon>Actinomycetes</taxon>
        <taxon>Mycobacteriales</taxon>
        <taxon>Nocardiaceae</taxon>
        <taxon>Nocardia</taxon>
    </lineage>
</organism>
<keyword evidence="1" id="KW-0732">Signal</keyword>
<reference evidence="2" key="1">
    <citation type="submission" date="2016-11" db="EMBL/GenBank/DDBJ databases">
        <authorList>
            <person name="Jaros S."/>
            <person name="Januszkiewicz K."/>
            <person name="Wedrychowicz H."/>
        </authorList>
    </citation>
    <scope>NUCLEOTIDE SEQUENCE [LARGE SCALE GENOMIC DNA]</scope>
    <source>
        <strain evidence="2">Y48</strain>
    </source>
</reference>
<gene>
    <name evidence="2" type="ORF">BOX37_26345</name>
</gene>